<dbReference type="GO" id="GO:0070578">
    <property type="term" value="C:RISC-loading complex"/>
    <property type="evidence" value="ECO:0007669"/>
    <property type="project" value="TreeGrafter"/>
</dbReference>
<dbReference type="PANTHER" id="PTHR46205">
    <property type="entry name" value="LOQUACIOUS, ISOFORM B"/>
    <property type="match status" value="1"/>
</dbReference>
<dbReference type="GO" id="GO:0005737">
    <property type="term" value="C:cytoplasm"/>
    <property type="evidence" value="ECO:0007669"/>
    <property type="project" value="TreeGrafter"/>
</dbReference>
<dbReference type="GO" id="GO:0016442">
    <property type="term" value="C:RISC complex"/>
    <property type="evidence" value="ECO:0007669"/>
    <property type="project" value="TreeGrafter"/>
</dbReference>
<feature type="domain" description="DRBM" evidence="3">
    <location>
        <begin position="207"/>
        <end position="274"/>
    </location>
</feature>
<reference evidence="4" key="1">
    <citation type="submission" date="2022-02" db="EMBL/GenBank/DDBJ databases">
        <authorList>
            <person name="King R."/>
        </authorList>
    </citation>
    <scope>NUCLEOTIDE SEQUENCE</scope>
</reference>
<dbReference type="Proteomes" id="UP001154329">
    <property type="component" value="Chromosome 1"/>
</dbReference>
<evidence type="ECO:0000259" key="3">
    <source>
        <dbReference type="PROSITE" id="PS50137"/>
    </source>
</evidence>
<dbReference type="GO" id="GO:0070920">
    <property type="term" value="P:regulation of regulatory ncRNA processing"/>
    <property type="evidence" value="ECO:0007669"/>
    <property type="project" value="TreeGrafter"/>
</dbReference>
<dbReference type="InterPro" id="IPR051247">
    <property type="entry name" value="RLC_Component"/>
</dbReference>
<dbReference type="CDD" id="cd00048">
    <property type="entry name" value="DSRM_SF"/>
    <property type="match status" value="2"/>
</dbReference>
<accession>A0A9P0NDK3</accession>
<evidence type="ECO:0000313" key="4">
    <source>
        <dbReference type="EMBL" id="CAH1711816.1"/>
    </source>
</evidence>
<keyword evidence="1 2" id="KW-0694">RNA-binding</keyword>
<dbReference type="AlphaFoldDB" id="A0A9P0NDK3"/>
<protein>
    <recommendedName>
        <fullName evidence="3">DRBM domain-containing protein</fullName>
    </recommendedName>
</protein>
<keyword evidence="5" id="KW-1185">Reference proteome</keyword>
<dbReference type="PANTHER" id="PTHR46205:SF4">
    <property type="entry name" value="LD06392P"/>
    <property type="match status" value="1"/>
</dbReference>
<name>A0A9P0NDK3_APHGO</name>
<organism evidence="4 5">
    <name type="scientific">Aphis gossypii</name>
    <name type="common">Cotton aphid</name>
    <dbReference type="NCBI Taxonomy" id="80765"/>
    <lineage>
        <taxon>Eukaryota</taxon>
        <taxon>Metazoa</taxon>
        <taxon>Ecdysozoa</taxon>
        <taxon>Arthropoda</taxon>
        <taxon>Hexapoda</taxon>
        <taxon>Insecta</taxon>
        <taxon>Pterygota</taxon>
        <taxon>Neoptera</taxon>
        <taxon>Paraneoptera</taxon>
        <taxon>Hemiptera</taxon>
        <taxon>Sternorrhyncha</taxon>
        <taxon>Aphidomorpha</taxon>
        <taxon>Aphidoidea</taxon>
        <taxon>Aphididae</taxon>
        <taxon>Aphidini</taxon>
        <taxon>Aphis</taxon>
        <taxon>Aphis</taxon>
    </lineage>
</organism>
<dbReference type="SUPFAM" id="SSF54768">
    <property type="entry name" value="dsRNA-binding domain-like"/>
    <property type="match status" value="2"/>
</dbReference>
<dbReference type="GO" id="GO:0030422">
    <property type="term" value="P:siRNA processing"/>
    <property type="evidence" value="ECO:0007669"/>
    <property type="project" value="TreeGrafter"/>
</dbReference>
<dbReference type="EMBL" id="OU899034">
    <property type="protein sequence ID" value="CAH1711816.1"/>
    <property type="molecule type" value="Genomic_DNA"/>
</dbReference>
<dbReference type="GO" id="GO:0003725">
    <property type="term" value="F:double-stranded RNA binding"/>
    <property type="evidence" value="ECO:0007669"/>
    <property type="project" value="TreeGrafter"/>
</dbReference>
<dbReference type="GO" id="GO:0035197">
    <property type="term" value="F:siRNA binding"/>
    <property type="evidence" value="ECO:0007669"/>
    <property type="project" value="TreeGrafter"/>
</dbReference>
<dbReference type="InterPro" id="IPR014720">
    <property type="entry name" value="dsRBD_dom"/>
</dbReference>
<evidence type="ECO:0000313" key="5">
    <source>
        <dbReference type="Proteomes" id="UP001154329"/>
    </source>
</evidence>
<gene>
    <name evidence="4" type="ORF">APHIGO_LOCUS1746</name>
</gene>
<proteinExistence type="predicted"/>
<dbReference type="Gene3D" id="3.30.160.20">
    <property type="match status" value="2"/>
</dbReference>
<evidence type="ECO:0000256" key="2">
    <source>
        <dbReference type="PROSITE-ProRule" id="PRU00266"/>
    </source>
</evidence>
<dbReference type="Pfam" id="PF00035">
    <property type="entry name" value="dsrm"/>
    <property type="match status" value="1"/>
</dbReference>
<evidence type="ECO:0000256" key="1">
    <source>
        <dbReference type="ARBA" id="ARBA00022884"/>
    </source>
</evidence>
<sequence>MTTMDYNLNDYMELARYDLKQKQIQNWININSNQPEHSKHSSQSELYEEEKKSMFTTVNNFMTELIIDKDRLKDSRLYLTISEEKMMLDDFNARIKTAHDIINLLNGLIHIEKTTWISSNPNGTNQKQKFKELKNKINWMEKSIDLAVKRYNEMRVFLNLPKDDLYSEIKTQTKPFQLDYMSKQKRQEIERKFTFKETELILPDLRSPMELLNSRIVDHGIRPTYRFLRRNTSGQQFIYNYSCSLFGMYVEGSGTSKYEAKKNTAAEMLRSIIRKQKSRTLSSHIRPFNDRELRDMSPLIKFKANHVETLNNECVKNLYQLPIYTLLSQPKNDYRLANHYSVQCNAMDLVAIGHSNKRSAAKQMAAQNILNLREKLFSKKIFS</sequence>
<dbReference type="GO" id="GO:0005634">
    <property type="term" value="C:nucleus"/>
    <property type="evidence" value="ECO:0007669"/>
    <property type="project" value="TreeGrafter"/>
</dbReference>
<dbReference type="PROSITE" id="PS50137">
    <property type="entry name" value="DS_RBD"/>
    <property type="match status" value="1"/>
</dbReference>
<reference evidence="4" key="2">
    <citation type="submission" date="2022-10" db="EMBL/GenBank/DDBJ databases">
        <authorList>
            <consortium name="ENA_rothamsted_submissions"/>
            <consortium name="culmorum"/>
            <person name="King R."/>
        </authorList>
    </citation>
    <scope>NUCLEOTIDE SEQUENCE</scope>
</reference>